<organism evidence="2 3">
    <name type="scientific">Polaribacter ponticola</name>
    <dbReference type="NCBI Taxonomy" id="2978475"/>
    <lineage>
        <taxon>Bacteria</taxon>
        <taxon>Pseudomonadati</taxon>
        <taxon>Bacteroidota</taxon>
        <taxon>Flavobacteriia</taxon>
        <taxon>Flavobacteriales</taxon>
        <taxon>Flavobacteriaceae</taxon>
    </lineage>
</organism>
<name>A0ABT5SBG4_9FLAO</name>
<feature type="transmembrane region" description="Helical" evidence="1">
    <location>
        <begin position="143"/>
        <end position="162"/>
    </location>
</feature>
<reference evidence="2" key="1">
    <citation type="submission" date="2023-02" db="EMBL/GenBank/DDBJ databases">
        <title>Polaribacter ponticola sp. nov., isolated from seawater.</title>
        <authorList>
            <person name="Baek J.H."/>
            <person name="Kim J.M."/>
            <person name="Choi D.G."/>
            <person name="Jeon C.O."/>
        </authorList>
    </citation>
    <scope>NUCLEOTIDE SEQUENCE</scope>
    <source>
        <strain evidence="2">MSW5</strain>
    </source>
</reference>
<dbReference type="EMBL" id="JAOSLC020000003">
    <property type="protein sequence ID" value="MDD7915428.1"/>
    <property type="molecule type" value="Genomic_DNA"/>
</dbReference>
<proteinExistence type="predicted"/>
<evidence type="ECO:0000313" key="3">
    <source>
        <dbReference type="Proteomes" id="UP001151478"/>
    </source>
</evidence>
<keyword evidence="3" id="KW-1185">Reference proteome</keyword>
<keyword evidence="1" id="KW-0472">Membrane</keyword>
<keyword evidence="1" id="KW-1133">Transmembrane helix</keyword>
<sequence length="166" mass="19848">MIESDSDEKTGFLDVFQIVLFLFTLLILSLIVFKFNIYKLSLSVERFSLFFSIFLVLSTFFLIKRTLEHLFSILFLIKKEIDFFIKSKYNYLYVISFLLYIAMILCEYGNFKQTLLLSFSAFLLVLRFVLVVVINKKLIFSKLFYFILYFCAFEIAPLFILFKLMF</sequence>
<keyword evidence="1" id="KW-0812">Transmembrane</keyword>
<feature type="transmembrane region" description="Helical" evidence="1">
    <location>
        <begin position="89"/>
        <end position="110"/>
    </location>
</feature>
<dbReference type="InterPro" id="IPR025367">
    <property type="entry name" value="DUF4271"/>
</dbReference>
<feature type="transmembrane region" description="Helical" evidence="1">
    <location>
        <begin position="49"/>
        <end position="77"/>
    </location>
</feature>
<evidence type="ECO:0000256" key="1">
    <source>
        <dbReference type="SAM" id="Phobius"/>
    </source>
</evidence>
<gene>
    <name evidence="2" type="ORF">N5A56_013835</name>
</gene>
<dbReference type="RefSeq" id="WP_265725976.1">
    <property type="nucleotide sequence ID" value="NZ_JAOSLC020000003.1"/>
</dbReference>
<dbReference type="Pfam" id="PF14093">
    <property type="entry name" value="DUF4271"/>
    <property type="match status" value="1"/>
</dbReference>
<accession>A0ABT5SBG4</accession>
<feature type="transmembrane region" description="Helical" evidence="1">
    <location>
        <begin position="116"/>
        <end position="134"/>
    </location>
</feature>
<protein>
    <submittedName>
        <fullName evidence="2">DUF4271 domain-containing protein</fullName>
    </submittedName>
</protein>
<evidence type="ECO:0000313" key="2">
    <source>
        <dbReference type="EMBL" id="MDD7915428.1"/>
    </source>
</evidence>
<comment type="caution">
    <text evidence="2">The sequence shown here is derived from an EMBL/GenBank/DDBJ whole genome shotgun (WGS) entry which is preliminary data.</text>
</comment>
<dbReference type="Proteomes" id="UP001151478">
    <property type="component" value="Unassembled WGS sequence"/>
</dbReference>
<feature type="transmembrane region" description="Helical" evidence="1">
    <location>
        <begin position="12"/>
        <end position="37"/>
    </location>
</feature>